<dbReference type="PANTHER" id="PTHR45947:SF3">
    <property type="entry name" value="SULFOQUINOVOSYL TRANSFERASE SQD2"/>
    <property type="match status" value="1"/>
</dbReference>
<dbReference type="SUPFAM" id="SSF53756">
    <property type="entry name" value="UDP-Glycosyltransferase/glycogen phosphorylase"/>
    <property type="match status" value="1"/>
</dbReference>
<feature type="compositionally biased region" description="Polar residues" evidence="1">
    <location>
        <begin position="407"/>
        <end position="416"/>
    </location>
</feature>
<proteinExistence type="predicted"/>
<dbReference type="InterPro" id="IPR028098">
    <property type="entry name" value="Glyco_trans_4-like_N"/>
</dbReference>
<dbReference type="Pfam" id="PF13439">
    <property type="entry name" value="Glyco_transf_4"/>
    <property type="match status" value="1"/>
</dbReference>
<dbReference type="Pfam" id="PF13692">
    <property type="entry name" value="Glyco_trans_1_4"/>
    <property type="match status" value="1"/>
</dbReference>
<dbReference type="RefSeq" id="WP_250194981.1">
    <property type="nucleotide sequence ID" value="NZ_CP097635.1"/>
</dbReference>
<reference evidence="3" key="1">
    <citation type="submission" date="2022-05" db="EMBL/GenBank/DDBJ databases">
        <title>An RpoN-dependent PEP-CTERM gene is involved in floc formation of an Aquincola tertiaricarbonis strain.</title>
        <authorList>
            <person name="Qiu D."/>
            <person name="Xia M."/>
        </authorList>
    </citation>
    <scope>NUCLEOTIDE SEQUENCE</scope>
    <source>
        <strain evidence="3">RN12</strain>
    </source>
</reference>
<evidence type="ECO:0000313" key="3">
    <source>
        <dbReference type="EMBL" id="URI06719.1"/>
    </source>
</evidence>
<organism evidence="3 4">
    <name type="scientific">Aquincola tertiaricarbonis</name>
    <dbReference type="NCBI Taxonomy" id="391953"/>
    <lineage>
        <taxon>Bacteria</taxon>
        <taxon>Pseudomonadati</taxon>
        <taxon>Pseudomonadota</taxon>
        <taxon>Betaproteobacteria</taxon>
        <taxon>Burkholderiales</taxon>
        <taxon>Sphaerotilaceae</taxon>
        <taxon>Aquincola</taxon>
    </lineage>
</organism>
<gene>
    <name evidence="3" type="ORF">MW290_12515</name>
</gene>
<feature type="domain" description="Glycosyltransferase subfamily 4-like N-terminal" evidence="2">
    <location>
        <begin position="17"/>
        <end position="192"/>
    </location>
</feature>
<dbReference type="InterPro" id="IPR050194">
    <property type="entry name" value="Glycosyltransferase_grp1"/>
</dbReference>
<name>A0ABY4S683_AQUTE</name>
<accession>A0ABY4S683</accession>
<dbReference type="EMBL" id="CP097635">
    <property type="protein sequence ID" value="URI06719.1"/>
    <property type="molecule type" value="Genomic_DNA"/>
</dbReference>
<sequence>MNALRVAFVTETYPPEVNGVATTTQQFVEGLRGRGHDVALIRPRQAADAPTAGPRAPQPPGALRQHLLPGLAIPRYPQLRMGLPAVGRLLRLWQHQRPDVVHVATEGPLGWSALRAARRLGLPVSADFRTNFSAYSAHYGIGWLQHPITAYLRGFHNACGCTLVPTEALRQQLELQGFERLHVVPRGVDTQRFAPAHRSDALRATWGAGPDDLVLGCVGRLAAEKNLGVALQAYEQIRRLQPRARLVLVGDGPQQAALQAACPTAVMTGVQRGAALAAHYASFDLFLFPSQTETFGNATLEALASGLPIVAFQHAAAGQLLRHGHDGLLAPLDDSPRFVGLAMQAAGDAALRHRLAAQARRTATPLGWDSVVQGFEARLRQVAGQVQQPQQQPTAAAVAAGHPAHASTSPCHTPPL</sequence>
<keyword evidence="4" id="KW-1185">Reference proteome</keyword>
<evidence type="ECO:0000256" key="1">
    <source>
        <dbReference type="SAM" id="MobiDB-lite"/>
    </source>
</evidence>
<dbReference type="PANTHER" id="PTHR45947">
    <property type="entry name" value="SULFOQUINOVOSYL TRANSFERASE SQD2"/>
    <property type="match status" value="1"/>
</dbReference>
<evidence type="ECO:0000259" key="2">
    <source>
        <dbReference type="Pfam" id="PF13439"/>
    </source>
</evidence>
<feature type="compositionally biased region" description="Low complexity" evidence="1">
    <location>
        <begin position="387"/>
        <end position="406"/>
    </location>
</feature>
<dbReference type="Gene3D" id="3.40.50.2000">
    <property type="entry name" value="Glycogen Phosphorylase B"/>
    <property type="match status" value="2"/>
</dbReference>
<protein>
    <submittedName>
        <fullName evidence="3">Glycosyltransferase family 1 protein</fullName>
    </submittedName>
</protein>
<evidence type="ECO:0000313" key="4">
    <source>
        <dbReference type="Proteomes" id="UP001056201"/>
    </source>
</evidence>
<dbReference type="Proteomes" id="UP001056201">
    <property type="component" value="Chromosome 1"/>
</dbReference>
<dbReference type="CDD" id="cd03814">
    <property type="entry name" value="GT4-like"/>
    <property type="match status" value="1"/>
</dbReference>
<feature type="region of interest" description="Disordered" evidence="1">
    <location>
        <begin position="387"/>
        <end position="416"/>
    </location>
</feature>